<comment type="caution">
    <text evidence="1">The sequence shown here is derived from an EMBL/GenBank/DDBJ whole genome shotgun (WGS) entry which is preliminary data.</text>
</comment>
<gene>
    <name evidence="1" type="ORF">D5S18_18555</name>
</gene>
<protein>
    <submittedName>
        <fullName evidence="1">Uncharacterized protein</fullName>
    </submittedName>
</protein>
<dbReference type="AlphaFoldDB" id="A0A3A4KID1"/>
<reference evidence="1 2" key="1">
    <citation type="submission" date="2018-09" db="EMBL/GenBank/DDBJ databases">
        <title>YIM PH21274 draft genome.</title>
        <authorList>
            <person name="Miao C."/>
        </authorList>
    </citation>
    <scope>NUCLEOTIDE SEQUENCE [LARGE SCALE GENOMIC DNA]</scope>
    <source>
        <strain evidence="1 2">YIM PH 21724</strain>
    </source>
</reference>
<accession>A0A3A4KID1</accession>
<sequence>MMVAQNRRLTAPEIAAKYGRAKSTVQRQWKVAPDWPAPIGKRGKWLEYDEAAVEEVVKSWGGRAVHDSPADGQIDSDPSDLLTTKEIAEYTGLAYGTIRADASTGKLGNPDDIDSGGVKRWRRDTIDGVMGKRRRYRRNQ</sequence>
<evidence type="ECO:0000313" key="2">
    <source>
        <dbReference type="Proteomes" id="UP000266677"/>
    </source>
</evidence>
<dbReference type="RefSeq" id="WP_120042321.1">
    <property type="nucleotide sequence ID" value="NZ_QZFU01000020.1"/>
</dbReference>
<evidence type="ECO:0000313" key="1">
    <source>
        <dbReference type="EMBL" id="RJO74155.1"/>
    </source>
</evidence>
<keyword evidence="2" id="KW-1185">Reference proteome</keyword>
<organism evidence="1 2">
    <name type="scientific">Nocardia panacis</name>
    <dbReference type="NCBI Taxonomy" id="2340916"/>
    <lineage>
        <taxon>Bacteria</taxon>
        <taxon>Bacillati</taxon>
        <taxon>Actinomycetota</taxon>
        <taxon>Actinomycetes</taxon>
        <taxon>Mycobacteriales</taxon>
        <taxon>Nocardiaceae</taxon>
        <taxon>Nocardia</taxon>
    </lineage>
</organism>
<proteinExistence type="predicted"/>
<name>A0A3A4KID1_9NOCA</name>
<dbReference type="Proteomes" id="UP000266677">
    <property type="component" value="Unassembled WGS sequence"/>
</dbReference>
<dbReference type="OrthoDB" id="4215155at2"/>
<dbReference type="EMBL" id="QZFU01000020">
    <property type="protein sequence ID" value="RJO74155.1"/>
    <property type="molecule type" value="Genomic_DNA"/>
</dbReference>